<sequence>MQSTVTGRQFNENSTQGCGSMMFAAFALCNPEPAQGAADRADGDAGGAGSGGSAPLPLVPPAQQPDPQRDAWAAPIYQRLAASPLLSLALDARLPTVPVVLHPSAPRGADPPPVTARHLGFLRVDLTGSTTGPGRFFPLFPADASEEAGVDTGSLDCFGCTGHWASSGCIRLLAAASPAGDLAMPGGSGGGGGGGGGLALLPPDAFAALWERDGIEVSSDGSGDSSSGSGDGEDGGAAAVPSGWHVPYWRLLSLAEAYGGLYRELKAAGHDLSRCHYMLRGWKTREGRPRLGASAPRTTGGGGGGGGARQRRGVVPAELAATRDLRAMIGWPGLLELLEEEGVESVPTDGVRYWLARLGAGFQVRLATAGVLCADTSVHHIIARSSRGIDHPLNYFLIDKGPNSAMGSRVEGFRDASGAKLHMRDIVGERAFEVAQAACNLYHGMLYSGRQRGAPAAQTLRELRQGAFALAEEAMEERQAREARRQARGMAAGAAGSPAATQALEAGATGEQQGSQPRTLKRERGARQQAAGGEENAAQNTEVLSPSQQQLERRRRLSGELCLAAAVSAPGWGLEEEGPQDEVEAGLATLSLCCSPEDSLHAGDEQLAGSQPVPADLSSLRMRLQAALGVASGGSGSSGLRGSSLRLGQRVRQAESGRARGPLRVSALFEKFTERSIKSVMLAQEEARRLLASEVGTEHILLGLIAEDTGKAGFLSSGITIERARADVENVIGRGLREPPKDLPFSREAKKIFETALMESRRMSMSFITPEHILLAVLSVGDATSRRVFEGMAADTDRLKAEAMRKLKGEAEGEGQRRKVASTSDRKKEGASALGEFCRDLCKEAESQRTDPVIGRQKEVLRITQILARKKKNNPILLGEPGVGKTAIAEGLARAIVTRTNADGSALPAFLAGKRVMQLDVGLLIAGAKERGELELRVTKLLQECKSEGNIILMIDEVHTLVGAGAVGRGGGGGGGLDISNLLKPALARGELQCIGATTLDEHRKHIERDAALERRFQPVFVDEPSEVEALAILEGLQDRYERHHRVVYSSDALEAAVSLSSRYITDRYLPDKAIDLLDEAGSRVRIAAYNARKAGAGRDTAEAAATSYLELEQVVATKAEAVQDLLFEEAALLRQRELELKARLSGVPEAAPVVPVVEAAHIEQVVSAWTGVPVERMCQDDRDRLLTLGGVLQSRVIGQDDACDSTARAIMRASSGLKNPDRPIATLLFSGPTGVGKTELTKRLADHYFGSEGSMVRLDMSEYMERHTVKAAPAQENASRETTKAVAGMVWKRVAMARESGSIMV</sequence>
<keyword evidence="1 5" id="KW-0677">Repeat</keyword>
<dbReference type="InterPro" id="IPR050130">
    <property type="entry name" value="ClpA_ClpB"/>
</dbReference>
<evidence type="ECO:0000256" key="1">
    <source>
        <dbReference type="ARBA" id="ARBA00022737"/>
    </source>
</evidence>
<feature type="compositionally biased region" description="Basic and acidic residues" evidence="6">
    <location>
        <begin position="807"/>
        <end position="817"/>
    </location>
</feature>
<dbReference type="SMART" id="SM00382">
    <property type="entry name" value="AAA"/>
    <property type="match status" value="1"/>
</dbReference>
<proteinExistence type="predicted"/>
<dbReference type="GO" id="GO:0005524">
    <property type="term" value="F:ATP binding"/>
    <property type="evidence" value="ECO:0007669"/>
    <property type="project" value="UniProtKB-KW"/>
</dbReference>
<dbReference type="PROSITE" id="PS51903">
    <property type="entry name" value="CLP_R"/>
    <property type="match status" value="1"/>
</dbReference>
<evidence type="ECO:0000256" key="5">
    <source>
        <dbReference type="PROSITE-ProRule" id="PRU01251"/>
    </source>
</evidence>
<evidence type="ECO:0000313" key="8">
    <source>
        <dbReference type="EMBL" id="EFN54812.1"/>
    </source>
</evidence>
<dbReference type="STRING" id="554065.E1ZGT7"/>
<reference evidence="8 9" key="1">
    <citation type="journal article" date="2010" name="Plant Cell">
        <title>The Chlorella variabilis NC64A genome reveals adaptation to photosymbiosis, coevolution with viruses, and cryptic sex.</title>
        <authorList>
            <person name="Blanc G."/>
            <person name="Duncan G."/>
            <person name="Agarkova I."/>
            <person name="Borodovsky M."/>
            <person name="Gurnon J."/>
            <person name="Kuo A."/>
            <person name="Lindquist E."/>
            <person name="Lucas S."/>
            <person name="Pangilinan J."/>
            <person name="Polle J."/>
            <person name="Salamov A."/>
            <person name="Terry A."/>
            <person name="Yamada T."/>
            <person name="Dunigan D.D."/>
            <person name="Grigoriev I.V."/>
            <person name="Claverie J.M."/>
            <person name="Van Etten J.L."/>
        </authorList>
    </citation>
    <scope>NUCLEOTIDE SEQUENCE [LARGE SCALE GENOMIC DNA]</scope>
    <source>
        <strain evidence="8 9">NC64A</strain>
    </source>
</reference>
<evidence type="ECO:0000313" key="9">
    <source>
        <dbReference type="Proteomes" id="UP000008141"/>
    </source>
</evidence>
<dbReference type="InParanoid" id="E1ZGT7"/>
<keyword evidence="3" id="KW-0067">ATP-binding</keyword>
<evidence type="ECO:0000256" key="2">
    <source>
        <dbReference type="ARBA" id="ARBA00022741"/>
    </source>
</evidence>
<dbReference type="SUPFAM" id="SSF81923">
    <property type="entry name" value="Double Clp-N motif"/>
    <property type="match status" value="1"/>
</dbReference>
<organism evidence="9">
    <name type="scientific">Chlorella variabilis</name>
    <name type="common">Green alga</name>
    <dbReference type="NCBI Taxonomy" id="554065"/>
    <lineage>
        <taxon>Eukaryota</taxon>
        <taxon>Viridiplantae</taxon>
        <taxon>Chlorophyta</taxon>
        <taxon>core chlorophytes</taxon>
        <taxon>Trebouxiophyceae</taxon>
        <taxon>Chlorellales</taxon>
        <taxon>Chlorellaceae</taxon>
        <taxon>Chlorella clade</taxon>
        <taxon>Chlorella</taxon>
    </lineage>
</organism>
<dbReference type="Gene3D" id="4.10.860.10">
    <property type="entry name" value="UVR domain"/>
    <property type="match status" value="1"/>
</dbReference>
<dbReference type="OrthoDB" id="47330at2759"/>
<dbReference type="InterPro" id="IPR027417">
    <property type="entry name" value="P-loop_NTPase"/>
</dbReference>
<dbReference type="PANTHER" id="PTHR11638">
    <property type="entry name" value="ATP-DEPENDENT CLP PROTEASE"/>
    <property type="match status" value="1"/>
</dbReference>
<dbReference type="Proteomes" id="UP000008141">
    <property type="component" value="Unassembled WGS sequence"/>
</dbReference>
<dbReference type="InterPro" id="IPR036628">
    <property type="entry name" value="Clp_N_dom_sf"/>
</dbReference>
<dbReference type="Gene3D" id="1.10.1780.10">
    <property type="entry name" value="Clp, N-terminal domain"/>
    <property type="match status" value="1"/>
</dbReference>
<name>E1ZGT7_CHLVA</name>
<dbReference type="GO" id="GO:0016887">
    <property type="term" value="F:ATP hydrolysis activity"/>
    <property type="evidence" value="ECO:0007669"/>
    <property type="project" value="InterPro"/>
</dbReference>
<feature type="compositionally biased region" description="Gly residues" evidence="6">
    <location>
        <begin position="299"/>
        <end position="308"/>
    </location>
</feature>
<dbReference type="Pfam" id="PF17871">
    <property type="entry name" value="AAA_lid_9"/>
    <property type="match status" value="1"/>
</dbReference>
<dbReference type="EMBL" id="GL433846">
    <property type="protein sequence ID" value="EFN54812.1"/>
    <property type="molecule type" value="Genomic_DNA"/>
</dbReference>
<feature type="compositionally biased region" description="Low complexity" evidence="6">
    <location>
        <begin position="527"/>
        <end position="550"/>
    </location>
</feature>
<keyword evidence="4" id="KW-0143">Chaperone</keyword>
<evidence type="ECO:0000256" key="3">
    <source>
        <dbReference type="ARBA" id="ARBA00022840"/>
    </source>
</evidence>
<dbReference type="eggNOG" id="KOG1051">
    <property type="taxonomic scope" value="Eukaryota"/>
</dbReference>
<feature type="region of interest" description="Disordered" evidence="6">
    <location>
        <begin position="216"/>
        <end position="237"/>
    </location>
</feature>
<dbReference type="GO" id="GO:0005737">
    <property type="term" value="C:cytoplasm"/>
    <property type="evidence" value="ECO:0007669"/>
    <property type="project" value="TreeGrafter"/>
</dbReference>
<dbReference type="InterPro" id="IPR004176">
    <property type="entry name" value="Clp_R_N"/>
</dbReference>
<gene>
    <name evidence="8" type="ORF">CHLNCDRAFT_58067</name>
</gene>
<dbReference type="GO" id="GO:0034605">
    <property type="term" value="P:cellular response to heat"/>
    <property type="evidence" value="ECO:0007669"/>
    <property type="project" value="TreeGrafter"/>
</dbReference>
<evidence type="ECO:0000256" key="4">
    <source>
        <dbReference type="ARBA" id="ARBA00023186"/>
    </source>
</evidence>
<keyword evidence="2" id="KW-0547">Nucleotide-binding</keyword>
<feature type="region of interest" description="Disordered" evidence="6">
    <location>
        <begin position="807"/>
        <end position="828"/>
    </location>
</feature>
<dbReference type="Pfam" id="PF07724">
    <property type="entry name" value="AAA_2"/>
    <property type="match status" value="1"/>
</dbReference>
<dbReference type="Gene3D" id="1.10.8.60">
    <property type="match status" value="1"/>
</dbReference>
<dbReference type="Gene3D" id="3.40.50.300">
    <property type="entry name" value="P-loop containing nucleotide triphosphate hydrolases"/>
    <property type="match status" value="2"/>
</dbReference>
<dbReference type="SUPFAM" id="SSF52540">
    <property type="entry name" value="P-loop containing nucleoside triphosphate hydrolases"/>
    <property type="match status" value="2"/>
</dbReference>
<dbReference type="InterPro" id="IPR003593">
    <property type="entry name" value="AAA+_ATPase"/>
</dbReference>
<dbReference type="Pfam" id="PF02861">
    <property type="entry name" value="Clp_N"/>
    <property type="match status" value="1"/>
</dbReference>
<feature type="compositionally biased region" description="Low complexity" evidence="6">
    <location>
        <begin position="218"/>
        <end position="228"/>
    </location>
</feature>
<feature type="region of interest" description="Disordered" evidence="6">
    <location>
        <begin position="34"/>
        <end position="68"/>
    </location>
</feature>
<dbReference type="RefSeq" id="XP_005846914.1">
    <property type="nucleotide sequence ID" value="XM_005846852.1"/>
</dbReference>
<dbReference type="CDD" id="cd00009">
    <property type="entry name" value="AAA"/>
    <property type="match status" value="1"/>
</dbReference>
<dbReference type="PROSITE" id="PS00870">
    <property type="entry name" value="CLPAB_1"/>
    <property type="match status" value="1"/>
</dbReference>
<dbReference type="Pfam" id="PF00004">
    <property type="entry name" value="AAA"/>
    <property type="match status" value="1"/>
</dbReference>
<evidence type="ECO:0000259" key="7">
    <source>
        <dbReference type="PROSITE" id="PS51903"/>
    </source>
</evidence>
<keyword evidence="9" id="KW-1185">Reference proteome</keyword>
<protein>
    <recommendedName>
        <fullName evidence="7">Clp R domain-containing protein</fullName>
    </recommendedName>
</protein>
<feature type="compositionally biased region" description="Basic and acidic residues" evidence="6">
    <location>
        <begin position="476"/>
        <end position="485"/>
    </location>
</feature>
<dbReference type="InterPro" id="IPR003959">
    <property type="entry name" value="ATPase_AAA_core"/>
</dbReference>
<dbReference type="GeneID" id="17354439"/>
<dbReference type="InterPro" id="IPR041546">
    <property type="entry name" value="ClpA/ClpB_AAA_lid"/>
</dbReference>
<dbReference type="KEGG" id="cvr:CHLNCDRAFT_58067"/>
<feature type="region of interest" description="Disordered" evidence="6">
    <location>
        <begin position="474"/>
        <end position="551"/>
    </location>
</feature>
<feature type="domain" description="Clp R" evidence="7">
    <location>
        <begin position="669"/>
        <end position="810"/>
    </location>
</feature>
<accession>E1ZGT7</accession>
<dbReference type="InterPro" id="IPR018368">
    <property type="entry name" value="ClpA/B_CS1"/>
</dbReference>
<feature type="region of interest" description="Disordered" evidence="6">
    <location>
        <begin position="288"/>
        <end position="312"/>
    </location>
</feature>
<dbReference type="PANTHER" id="PTHR11638:SF185">
    <property type="entry name" value="ATP-DEPENDENT CLP PROTEASE ATP-BINDING SUBUNIT"/>
    <property type="match status" value="1"/>
</dbReference>
<evidence type="ECO:0000256" key="6">
    <source>
        <dbReference type="SAM" id="MobiDB-lite"/>
    </source>
</evidence>